<dbReference type="GO" id="GO:0017004">
    <property type="term" value="P:cytochrome complex assembly"/>
    <property type="evidence" value="ECO:0007669"/>
    <property type="project" value="UniProtKB-KW"/>
</dbReference>
<dbReference type="OrthoDB" id="8299755at2759"/>
<dbReference type="PANTHER" id="PTHR43653:SF1">
    <property type="entry name" value="CYTOCHROME C-TYPE BIOGENESIS PROTEIN CCMF"/>
    <property type="match status" value="1"/>
</dbReference>
<dbReference type="Pfam" id="PF01578">
    <property type="entry name" value="Cytochrom_C_asm"/>
    <property type="match status" value="1"/>
</dbReference>
<evidence type="ECO:0000256" key="2">
    <source>
        <dbReference type="ARBA" id="ARBA00022748"/>
    </source>
</evidence>
<comment type="similarity">
    <text evidence="1">Belongs to the CcmF/CycK/Ccl1/NrfE/CcsA family.</text>
</comment>
<dbReference type="Proteomes" id="UP000447434">
    <property type="component" value="Chromosome 11"/>
</dbReference>
<evidence type="ECO:0000313" key="5">
    <source>
        <dbReference type="Proteomes" id="UP000447434"/>
    </source>
</evidence>
<dbReference type="AlphaFoldDB" id="A0A6A4PRM2"/>
<keyword evidence="2" id="KW-0201">Cytochrome c-type biogenesis</keyword>
<accession>A0A6A4PRM2</accession>
<reference evidence="5" key="1">
    <citation type="journal article" date="2020" name="Nat. Commun.">
        <title>Genome sequence of the cluster root forming white lupin.</title>
        <authorList>
            <person name="Hufnagel B."/>
            <person name="Marques A."/>
            <person name="Soriano A."/>
            <person name="Marques L."/>
            <person name="Divol F."/>
            <person name="Doumas P."/>
            <person name="Sallet E."/>
            <person name="Mancinotti D."/>
            <person name="Carrere S."/>
            <person name="Marande W."/>
            <person name="Arribat S."/>
            <person name="Keller J."/>
            <person name="Huneau C."/>
            <person name="Blein T."/>
            <person name="Aime D."/>
            <person name="Laguerre M."/>
            <person name="Taylor J."/>
            <person name="Schubert V."/>
            <person name="Nelson M."/>
            <person name="Geu-Flores F."/>
            <person name="Crespi M."/>
            <person name="Gallardo-Guerrero K."/>
            <person name="Delaux P.-M."/>
            <person name="Salse J."/>
            <person name="Berges H."/>
            <person name="Guyot R."/>
            <person name="Gouzy J."/>
            <person name="Peret B."/>
        </authorList>
    </citation>
    <scope>NUCLEOTIDE SEQUENCE [LARGE SCALE GENOMIC DNA]</scope>
    <source>
        <strain evidence="5">cv. Amiga</strain>
    </source>
</reference>
<dbReference type="InterPro" id="IPR002541">
    <property type="entry name" value="Cyt_c_assembly"/>
</dbReference>
<evidence type="ECO:0000256" key="1">
    <source>
        <dbReference type="ARBA" id="ARBA00009186"/>
    </source>
</evidence>
<evidence type="ECO:0000313" key="4">
    <source>
        <dbReference type="EMBL" id="KAE9604150.1"/>
    </source>
</evidence>
<dbReference type="InterPro" id="IPR003567">
    <property type="entry name" value="Cyt_c_biogenesis"/>
</dbReference>
<name>A0A6A4PRM2_LUPAL</name>
<comment type="caution">
    <text evidence="4">The sequence shown here is derived from an EMBL/GenBank/DDBJ whole genome shotgun (WGS) entry which is preliminary data.</text>
</comment>
<protein>
    <submittedName>
        <fullName evidence="4">Putative cytochrome c assembly protein</fullName>
    </submittedName>
</protein>
<keyword evidence="5" id="KW-1185">Reference proteome</keyword>
<organism evidence="4 5">
    <name type="scientific">Lupinus albus</name>
    <name type="common">White lupine</name>
    <name type="synonym">Lupinus termis</name>
    <dbReference type="NCBI Taxonomy" id="3870"/>
    <lineage>
        <taxon>Eukaryota</taxon>
        <taxon>Viridiplantae</taxon>
        <taxon>Streptophyta</taxon>
        <taxon>Embryophyta</taxon>
        <taxon>Tracheophyta</taxon>
        <taxon>Spermatophyta</taxon>
        <taxon>Magnoliopsida</taxon>
        <taxon>eudicotyledons</taxon>
        <taxon>Gunneridae</taxon>
        <taxon>Pentapetalae</taxon>
        <taxon>rosids</taxon>
        <taxon>fabids</taxon>
        <taxon>Fabales</taxon>
        <taxon>Fabaceae</taxon>
        <taxon>Papilionoideae</taxon>
        <taxon>50 kb inversion clade</taxon>
        <taxon>genistoids sensu lato</taxon>
        <taxon>core genistoids</taxon>
        <taxon>Genisteae</taxon>
        <taxon>Lupinus</taxon>
    </lineage>
</organism>
<dbReference type="EMBL" id="WOCE01000011">
    <property type="protein sequence ID" value="KAE9604150.1"/>
    <property type="molecule type" value="Genomic_DNA"/>
</dbReference>
<dbReference type="PRINTS" id="PR01410">
    <property type="entry name" value="CCBIOGENESIS"/>
</dbReference>
<dbReference type="GO" id="GO:0020037">
    <property type="term" value="F:heme binding"/>
    <property type="evidence" value="ECO:0007669"/>
    <property type="project" value="InterPro"/>
</dbReference>
<dbReference type="GO" id="GO:0016020">
    <property type="term" value="C:membrane"/>
    <property type="evidence" value="ECO:0007669"/>
    <property type="project" value="InterPro"/>
</dbReference>
<dbReference type="GO" id="GO:0015232">
    <property type="term" value="F:heme transmembrane transporter activity"/>
    <property type="evidence" value="ECO:0007669"/>
    <property type="project" value="InterPro"/>
</dbReference>
<proteinExistence type="inferred from homology"/>
<evidence type="ECO:0000259" key="3">
    <source>
        <dbReference type="Pfam" id="PF01578"/>
    </source>
</evidence>
<feature type="domain" description="Cytochrome c assembly protein" evidence="3">
    <location>
        <begin position="3"/>
        <end position="69"/>
    </location>
</feature>
<dbReference type="PANTHER" id="PTHR43653">
    <property type="entry name" value="CYTOCHROME C ASSEMBLY PROTEIN-RELATED"/>
    <property type="match status" value="1"/>
</dbReference>
<sequence>MPGSWWAHHELGWGGWWFRDPVENASFMPWVSATTCIHSVILPLLHSFISLLNIVTLPCCVSGTFSIRSGFLASVHSVEGKIIINNSPL</sequence>
<gene>
    <name evidence="4" type="ORF">Lalb_Chr11g0068271</name>
</gene>